<evidence type="ECO:0000313" key="3">
    <source>
        <dbReference type="Proteomes" id="UP000078599"/>
    </source>
</evidence>
<gene>
    <name evidence="2" type="ORF">THICB1_70383</name>
</gene>
<evidence type="ECO:0000256" key="1">
    <source>
        <dbReference type="SAM" id="SignalP"/>
    </source>
</evidence>
<feature type="signal peptide" evidence="1">
    <location>
        <begin position="1"/>
        <end position="25"/>
    </location>
</feature>
<proteinExistence type="predicted"/>
<dbReference type="Proteomes" id="UP000078599">
    <property type="component" value="Unassembled WGS sequence"/>
</dbReference>
<dbReference type="EMBL" id="CTRI01000029">
    <property type="protein sequence ID" value="CQR38294.1"/>
    <property type="molecule type" value="Genomic_DNA"/>
</dbReference>
<reference evidence="2 3" key="1">
    <citation type="submission" date="2015-03" db="EMBL/GenBank/DDBJ databases">
        <authorList>
            <person name="Regsiter A."/>
            <person name="william w."/>
        </authorList>
    </citation>
    <scope>NUCLEOTIDE SEQUENCE [LARGE SCALE GENOMIC DNA]</scope>
    <source>
        <strain evidence="2 3">CB1</strain>
    </source>
</reference>
<feature type="chain" id="PRO_5046923385" description="Secreted protein" evidence="1">
    <location>
        <begin position="26"/>
        <end position="127"/>
    </location>
</feature>
<accession>A0ABM9T8S8</accession>
<dbReference type="RefSeq" id="WP_064971585.1">
    <property type="nucleotide sequence ID" value="NZ_LN831667.1"/>
</dbReference>
<name>A0ABM9T8S8_THIA3</name>
<keyword evidence="1" id="KW-0732">Signal</keyword>
<organism evidence="2 3">
    <name type="scientific">Thiomonas arsenitoxydans (strain DSM 22701 / CIP 110005 / 3As)</name>
    <dbReference type="NCBI Taxonomy" id="426114"/>
    <lineage>
        <taxon>Bacteria</taxon>
        <taxon>Pseudomonadati</taxon>
        <taxon>Pseudomonadota</taxon>
        <taxon>Betaproteobacteria</taxon>
        <taxon>Burkholderiales</taxon>
        <taxon>Thiomonas</taxon>
    </lineage>
</organism>
<protein>
    <recommendedName>
        <fullName evidence="4">Secreted protein</fullName>
    </recommendedName>
</protein>
<comment type="caution">
    <text evidence="2">The sequence shown here is derived from an EMBL/GenBank/DDBJ whole genome shotgun (WGS) entry which is preliminary data.</text>
</comment>
<evidence type="ECO:0000313" key="2">
    <source>
        <dbReference type="EMBL" id="CQR38294.1"/>
    </source>
</evidence>
<keyword evidence="3" id="KW-1185">Reference proteome</keyword>
<evidence type="ECO:0008006" key="4">
    <source>
        <dbReference type="Google" id="ProtNLM"/>
    </source>
</evidence>
<sequence>MKLLRDFLLALVLVAVSTSGGGALAVGAPVGHACPRASVVPGAVVFVPRTAQPLRFQAITRAGVHVSMVAAHDVVQHACHVTGTLTLGAAPAPMALVCPGRRGSLRPRAVRWLPAGRIDTLYRPPRA</sequence>